<keyword evidence="3" id="KW-1185">Reference proteome</keyword>
<reference evidence="2" key="1">
    <citation type="submission" date="2021-01" db="EMBL/GenBank/DDBJ databases">
        <title>Adiantum capillus-veneris genome.</title>
        <authorList>
            <person name="Fang Y."/>
            <person name="Liao Q."/>
        </authorList>
    </citation>
    <scope>NUCLEOTIDE SEQUENCE</scope>
    <source>
        <strain evidence="2">H3</strain>
        <tissue evidence="2">Leaf</tissue>
    </source>
</reference>
<protein>
    <submittedName>
        <fullName evidence="2">Uncharacterized protein</fullName>
    </submittedName>
</protein>
<dbReference type="OrthoDB" id="10453350at2759"/>
<accession>A0A9D4UHE3</accession>
<evidence type="ECO:0000313" key="3">
    <source>
        <dbReference type="Proteomes" id="UP000886520"/>
    </source>
</evidence>
<comment type="caution">
    <text evidence="2">The sequence shown here is derived from an EMBL/GenBank/DDBJ whole genome shotgun (WGS) entry which is preliminary data.</text>
</comment>
<organism evidence="2 3">
    <name type="scientific">Adiantum capillus-veneris</name>
    <name type="common">Maidenhair fern</name>
    <dbReference type="NCBI Taxonomy" id="13818"/>
    <lineage>
        <taxon>Eukaryota</taxon>
        <taxon>Viridiplantae</taxon>
        <taxon>Streptophyta</taxon>
        <taxon>Embryophyta</taxon>
        <taxon>Tracheophyta</taxon>
        <taxon>Polypodiopsida</taxon>
        <taxon>Polypodiidae</taxon>
        <taxon>Polypodiales</taxon>
        <taxon>Pteridineae</taxon>
        <taxon>Pteridaceae</taxon>
        <taxon>Vittarioideae</taxon>
        <taxon>Adiantum</taxon>
    </lineage>
</organism>
<feature type="region of interest" description="Disordered" evidence="1">
    <location>
        <begin position="422"/>
        <end position="441"/>
    </location>
</feature>
<feature type="region of interest" description="Disordered" evidence="1">
    <location>
        <begin position="145"/>
        <end position="166"/>
    </location>
</feature>
<gene>
    <name evidence="2" type="ORF">GOP47_0018250</name>
</gene>
<dbReference type="EMBL" id="JABFUD020000017">
    <property type="protein sequence ID" value="KAI5067722.1"/>
    <property type="molecule type" value="Genomic_DNA"/>
</dbReference>
<dbReference type="AlphaFoldDB" id="A0A9D4UHE3"/>
<feature type="compositionally biased region" description="Basic residues" evidence="1">
    <location>
        <begin position="152"/>
        <end position="166"/>
    </location>
</feature>
<evidence type="ECO:0000256" key="1">
    <source>
        <dbReference type="SAM" id="MobiDB-lite"/>
    </source>
</evidence>
<proteinExistence type="predicted"/>
<sequence length="542" mass="59246">MDILSLGHCRHPQQPQGGVCAMCLNERLSKLSGLCSKSNIANTGNADINLTRQLLMSSSPPLKELLAEKSDFCLHLEAASDEAMIKSEDITEARQSIAYLIERDIVEAHRRYSDAASRCCHLTSDNQLLRSKSTSQLDAYSRFDGKSMHLNSSHRRSQSGSKHMRIKNLKESLASSAKRPLVDYHDLRSGTSPSPQCNRSHGKQTRLELQGKTALAHLSRSKSTGWILNHHPMCDGSKRSERRSPINLLSWNKKRKNLSVSSAAPEDSAPLMMAPCSIKKTKNMMWRPLKILFRWRAMPRKPFFASPMAASGTPRRSASSTSSSYTYCEHKQYCDVSLSKLDDHVELEQVMCGRRIRRLLSQVRGHSTFTSGVMNTAEEKMDVDASVEQNVCSAKEVVSGICDWSQGVDRMRRHAAVLPNNVQSSALEQGNRRRAGSGQGTDVIARGRIGNEVSSSPKSSSRALKVDNALGVSSSTSSSLGESSGCSELSSLSSSSPSLTSSSNVSMTYSNLQLKPDTTCVASIAALISIDVSSTSPLKMAC</sequence>
<evidence type="ECO:0000313" key="2">
    <source>
        <dbReference type="EMBL" id="KAI5067722.1"/>
    </source>
</evidence>
<name>A0A9D4UHE3_ADICA</name>
<dbReference type="Proteomes" id="UP000886520">
    <property type="component" value="Chromosome 17"/>
</dbReference>